<dbReference type="EMBL" id="CP003236">
    <property type="protein sequence ID" value="AFK54218.1"/>
    <property type="molecule type" value="Genomic_DNA"/>
</dbReference>
<reference evidence="1 2" key="1">
    <citation type="journal article" date="2012" name="J. Am. Chem. Soc.">
        <title>Bacterial biosynthesis and maturation of the didemnin anti-cancer agents.</title>
        <authorList>
            <person name="Xu Y."/>
            <person name="Kersten R.D."/>
            <person name="Nam S.J."/>
            <person name="Lu L."/>
            <person name="Al-Suwailem A.M."/>
            <person name="Zheng H."/>
            <person name="Fenical W."/>
            <person name="Dorrestein P.C."/>
            <person name="Moore B.S."/>
            <person name="Qian P.Y."/>
        </authorList>
    </citation>
    <scope>NUCLEOTIDE SEQUENCE [LARGE SCALE GENOMIC DNA]</scope>
    <source>
        <strain evidence="1 2">KA081020-065</strain>
    </source>
</reference>
<dbReference type="Proteomes" id="UP000005258">
    <property type="component" value="Chromosome"/>
</dbReference>
<keyword evidence="2" id="KW-1185">Reference proteome</keyword>
<gene>
    <name evidence="1" type="ordered locus">TMO_2380</name>
</gene>
<dbReference type="InterPro" id="IPR006522">
    <property type="entry name" value="Phage_virion_morphogenesis"/>
</dbReference>
<dbReference type="PATRIC" id="fig|1110502.3.peg.2448"/>
<dbReference type="STRING" id="1110502.TMO_2380"/>
<dbReference type="NCBIfam" id="TIGR01635">
    <property type="entry name" value="tail_comp_S"/>
    <property type="match status" value="1"/>
</dbReference>
<dbReference type="Pfam" id="PF05069">
    <property type="entry name" value="Phage_tail_S"/>
    <property type="match status" value="1"/>
</dbReference>
<dbReference type="HOGENOM" id="CLU_117141_2_0_5"/>
<proteinExistence type="predicted"/>
<dbReference type="AlphaFoldDB" id="I3TN80"/>
<protein>
    <submittedName>
        <fullName evidence="1">Phage virion morphogenesis protein</fullName>
    </submittedName>
</protein>
<organism evidence="1 2">
    <name type="scientific">Tistrella mobilis (strain KA081020-065)</name>
    <dbReference type="NCBI Taxonomy" id="1110502"/>
    <lineage>
        <taxon>Bacteria</taxon>
        <taxon>Pseudomonadati</taxon>
        <taxon>Pseudomonadota</taxon>
        <taxon>Alphaproteobacteria</taxon>
        <taxon>Geminicoccales</taxon>
        <taxon>Geminicoccaceae</taxon>
        <taxon>Tistrella</taxon>
    </lineage>
</organism>
<sequence>MSGARLTVIDQISGALRSLTVGLQRPRALLVNIGELLVQSTRDRMFAEQGPDGSDWPALNPLYAATKRGGGMLREAGMSGGLISTIVWQMAGDMAIEVGTSRIYGAIHQLGGVIRPKTAAALVFQLGAELVRVQSVTIPARPYLGISPADGEDMLDLATDYVDGLLTGRTA</sequence>
<name>I3TN80_TISMK</name>
<evidence type="ECO:0000313" key="1">
    <source>
        <dbReference type="EMBL" id="AFK54218.1"/>
    </source>
</evidence>
<dbReference type="eggNOG" id="COG5005">
    <property type="taxonomic scope" value="Bacteria"/>
</dbReference>
<accession>I3TN80</accession>
<dbReference type="KEGG" id="tmo:TMO_2380"/>
<evidence type="ECO:0000313" key="2">
    <source>
        <dbReference type="Proteomes" id="UP000005258"/>
    </source>
</evidence>
<dbReference type="RefSeq" id="WP_014745895.1">
    <property type="nucleotide sequence ID" value="NC_017956.1"/>
</dbReference>